<dbReference type="EMBL" id="CP083239">
    <property type="protein sequence ID" value="UOK71080.1"/>
    <property type="molecule type" value="Genomic_DNA"/>
</dbReference>
<gene>
    <name evidence="2" type="ORF">K9D25_20655</name>
</gene>
<reference evidence="2" key="1">
    <citation type="submission" date="2021-09" db="EMBL/GenBank/DDBJ databases">
        <title>Network and meta-omics reveal the key degrader and cooperation patterns in an efficient 1,4-dioxane-degrading microbial community.</title>
        <authorList>
            <person name="Dai C."/>
        </authorList>
    </citation>
    <scope>NUCLEOTIDE SEQUENCE</scope>
    <source>
        <strain evidence="2">ZM13</strain>
    </source>
</reference>
<protein>
    <submittedName>
        <fullName evidence="2">Uncharacterized protein</fullName>
    </submittedName>
</protein>
<dbReference type="Proteomes" id="UP000831684">
    <property type="component" value="Chromosome"/>
</dbReference>
<feature type="region of interest" description="Disordered" evidence="1">
    <location>
        <begin position="1"/>
        <end position="21"/>
    </location>
</feature>
<dbReference type="KEGG" id="apol:K9D25_20655"/>
<accession>A0A9E7A0Y4</accession>
<evidence type="ECO:0000313" key="2">
    <source>
        <dbReference type="EMBL" id="UOK71080.1"/>
    </source>
</evidence>
<feature type="compositionally biased region" description="Polar residues" evidence="1">
    <location>
        <begin position="1"/>
        <end position="10"/>
    </location>
</feature>
<sequence>MRSQPSQPLESNRPAAGRRIRAVRSEERDVVIARRAAALGPFIGRATEECRTVLRRLLRAERRAAGSGLGYDAARHAALARLLAELETPPRPTAVARNEKGRHPE</sequence>
<proteinExistence type="predicted"/>
<evidence type="ECO:0000256" key="1">
    <source>
        <dbReference type="SAM" id="MobiDB-lite"/>
    </source>
</evidence>
<name>A0A9E7A0Y4_9HYPH</name>
<organism evidence="2 3">
    <name type="scientific">Ancylobacter polymorphus</name>
    <dbReference type="NCBI Taxonomy" id="223390"/>
    <lineage>
        <taxon>Bacteria</taxon>
        <taxon>Pseudomonadati</taxon>
        <taxon>Pseudomonadota</taxon>
        <taxon>Alphaproteobacteria</taxon>
        <taxon>Hyphomicrobiales</taxon>
        <taxon>Xanthobacteraceae</taxon>
        <taxon>Ancylobacter</taxon>
    </lineage>
</organism>
<evidence type="ECO:0000313" key="3">
    <source>
        <dbReference type="Proteomes" id="UP000831684"/>
    </source>
</evidence>
<dbReference type="RefSeq" id="WP_244377916.1">
    <property type="nucleotide sequence ID" value="NZ_CP083239.1"/>
</dbReference>
<dbReference type="AlphaFoldDB" id="A0A9E7A0Y4"/>